<protein>
    <recommendedName>
        <fullName evidence="12">DNA 3'-5' helicase</fullName>
        <ecNumber evidence="12">5.6.2.4</ecNumber>
    </recommendedName>
</protein>
<evidence type="ECO:0000256" key="6">
    <source>
        <dbReference type="ARBA" id="ARBA00022839"/>
    </source>
</evidence>
<evidence type="ECO:0000256" key="1">
    <source>
        <dbReference type="ARBA" id="ARBA00022722"/>
    </source>
</evidence>
<dbReference type="GO" id="GO:0005524">
    <property type="term" value="F:ATP binding"/>
    <property type="evidence" value="ECO:0007669"/>
    <property type="project" value="UniProtKB-UniRule"/>
</dbReference>
<keyword evidence="9" id="KW-0234">DNA repair</keyword>
<evidence type="ECO:0000256" key="3">
    <source>
        <dbReference type="ARBA" id="ARBA00022763"/>
    </source>
</evidence>
<keyword evidence="2 14" id="KW-0547">Nucleotide-binding</keyword>
<dbReference type="Pfam" id="PF00580">
    <property type="entry name" value="UvrD-helicase"/>
    <property type="match status" value="1"/>
</dbReference>
<dbReference type="EMBL" id="JBHTAR010000011">
    <property type="protein sequence ID" value="MFC7198814.1"/>
    <property type="molecule type" value="Genomic_DNA"/>
</dbReference>
<evidence type="ECO:0000256" key="12">
    <source>
        <dbReference type="ARBA" id="ARBA00034808"/>
    </source>
</evidence>
<reference evidence="17 18" key="1">
    <citation type="journal article" date="2019" name="Int. J. Syst. Evol. Microbiol.">
        <title>The Global Catalogue of Microorganisms (GCM) 10K type strain sequencing project: providing services to taxonomists for standard genome sequencing and annotation.</title>
        <authorList>
            <consortium name="The Broad Institute Genomics Platform"/>
            <consortium name="The Broad Institute Genome Sequencing Center for Infectious Disease"/>
            <person name="Wu L."/>
            <person name="Ma J."/>
        </authorList>
    </citation>
    <scope>NUCLEOTIDE SEQUENCE [LARGE SCALE GENOMIC DNA]</scope>
    <source>
        <strain evidence="17 18">XZGYJ-43</strain>
    </source>
</reference>
<dbReference type="RefSeq" id="WP_279528773.1">
    <property type="nucleotide sequence ID" value="NZ_CP122312.1"/>
</dbReference>
<dbReference type="PANTHER" id="PTHR11070:SF2">
    <property type="entry name" value="ATP-DEPENDENT DNA HELICASE SRS2"/>
    <property type="match status" value="1"/>
</dbReference>
<comment type="catalytic activity">
    <reaction evidence="13">
        <text>ATP + H2O = ADP + phosphate + H(+)</text>
        <dbReference type="Rhea" id="RHEA:13065"/>
        <dbReference type="ChEBI" id="CHEBI:15377"/>
        <dbReference type="ChEBI" id="CHEBI:15378"/>
        <dbReference type="ChEBI" id="CHEBI:30616"/>
        <dbReference type="ChEBI" id="CHEBI:43474"/>
        <dbReference type="ChEBI" id="CHEBI:456216"/>
        <dbReference type="EC" id="5.6.2.4"/>
    </reaction>
</comment>
<dbReference type="GO" id="GO:0043138">
    <property type="term" value="F:3'-5' DNA helicase activity"/>
    <property type="evidence" value="ECO:0007669"/>
    <property type="project" value="UniProtKB-EC"/>
</dbReference>
<dbReference type="Gene3D" id="3.90.320.10">
    <property type="match status" value="1"/>
</dbReference>
<gene>
    <name evidence="17" type="ORF">ACFQJ9_05160</name>
</gene>
<dbReference type="PROSITE" id="PS51217">
    <property type="entry name" value="UVRD_HELICASE_CTER"/>
    <property type="match status" value="1"/>
</dbReference>
<sequence length="1188" mass="128979">MTEPTDAAEVDVPELEGAQRDIREAFFAHDSGLFVLDCNPGSGKSTVADQIAAEALVRAHRDGERAPERRLCVTSFARDDAAAIEPGVEAALRAFARRDDSPAAVDADEARDLARRLRRSDTLGTIDGVLRSVFADVATEVGFDGMPAVGNDALLATLREDCLDELRDDPDHAARVERLDAAYPGGQYTDGLDDLLPAALGAVRERRLSVDAFEERLRDTIRDSYPDGPPTDFEAVLRDVERFVDEATATETDADFDDADRDAFVAADRQCYDAWTDAVADFCTVLRAYEARYDDLTRERGVAAHLDAAHWVAEYFQNDAYASDYREHRREHHAARLDTLVVDEAQDVSVVQHDALAPFVDADTRVLLVGDGKQCIYTWRNARPSLFERAFAEGVYFGVDWDTHETARAARTYRSRPDVAAAVDAVFADVFDDPARGDAGSLSVDYPHLVPDRDPVDGTNVHVAAYTSNEPPGSPDWAVDEATLLARYLAGALHDGTLDTPDTSDDPEEYPGITVLFPRRRYMDVFAEKLEARGISVANASQYLFAHPLVRVVVAVVRWLVDPFDPERTRDLLDDDAFPAELAEVVAEHDWSVVAAADADADADTDDGLSDGASTVLAGLAALASRHARHASDAGALVVEDVVDRLSLAAGPLGLTDESDDDPARRVAALDALLDHVDGWEGADRYPLADLAAVLERYADEPSDGPNVPVPDPESHDVVFRTVHQMKGDEDDVVVLADLGADLGFHGPHSDVFVARGSHLALAPPAETGADAPALDGFDFGVYAHPEREVEGGRADDVRRDAGLRWASERWVRDSSGDARLAGPPPLRDAAGDHRAERWRLLYVAMTRARDHLVVPLPRDRGPHRRQPRDYWMDAILDGFEVERAPTRGRYTVDAPAADGETRRFEIDVNDVEFVDSVGTGEGAPTPFAATAGTPSATGWTPRYVNASTLYPLATATDEHLLAHLQGNALHTERESPADSLPLTFEAMGPDAVGNVAHAVLATAVARGVSTPTLRDCSGPLADRLDAALAEELDGVPSAERERLRSFVADTLCPQFADSDTWARLRESDPVYVEEPLDAVHRVDSARAGEVAIETQNVADVVSVDPEGTWHVDDLKVGLAASDAETRRRYDLQTATYAWLLERQLGGSSVTAAVTRLGVDPDERPATVPVLSVEGWFGELSGVEPADE</sequence>
<dbReference type="InterPro" id="IPR000212">
    <property type="entry name" value="DNA_helicase_UvrD/REP"/>
</dbReference>
<keyword evidence="8" id="KW-0238">DNA-binding</keyword>
<comment type="caution">
    <text evidence="17">The sequence shown here is derived from an EMBL/GenBank/DDBJ whole genome shotgun (WGS) entry which is preliminary data.</text>
</comment>
<evidence type="ECO:0000256" key="13">
    <source>
        <dbReference type="ARBA" id="ARBA00048988"/>
    </source>
</evidence>
<evidence type="ECO:0000256" key="8">
    <source>
        <dbReference type="ARBA" id="ARBA00023125"/>
    </source>
</evidence>
<feature type="domain" description="UvrD-like helicase ATP-binding" evidence="15">
    <location>
        <begin position="17"/>
        <end position="416"/>
    </location>
</feature>
<dbReference type="InterPro" id="IPR027417">
    <property type="entry name" value="P-loop_NTPase"/>
</dbReference>
<dbReference type="SUPFAM" id="SSF52540">
    <property type="entry name" value="P-loop containing nucleoside triphosphate hydrolases"/>
    <property type="match status" value="1"/>
</dbReference>
<evidence type="ECO:0000259" key="16">
    <source>
        <dbReference type="PROSITE" id="PS51217"/>
    </source>
</evidence>
<keyword evidence="10" id="KW-0413">Isomerase</keyword>
<evidence type="ECO:0000256" key="5">
    <source>
        <dbReference type="ARBA" id="ARBA00022806"/>
    </source>
</evidence>
<evidence type="ECO:0000256" key="7">
    <source>
        <dbReference type="ARBA" id="ARBA00022840"/>
    </source>
</evidence>
<keyword evidence="1" id="KW-0540">Nuclease</keyword>
<comment type="catalytic activity">
    <reaction evidence="11">
        <text>Couples ATP hydrolysis with the unwinding of duplex DNA by translocating in the 3'-5' direction.</text>
        <dbReference type="EC" id="5.6.2.4"/>
    </reaction>
</comment>
<keyword evidence="4 14" id="KW-0378">Hydrolase</keyword>
<dbReference type="GO" id="GO:0003677">
    <property type="term" value="F:DNA binding"/>
    <property type="evidence" value="ECO:0007669"/>
    <property type="project" value="UniProtKB-KW"/>
</dbReference>
<dbReference type="Gene3D" id="3.40.50.300">
    <property type="entry name" value="P-loop containing nucleotide triphosphate hydrolases"/>
    <property type="match status" value="3"/>
</dbReference>
<keyword evidence="5 14" id="KW-0347">Helicase</keyword>
<dbReference type="PROSITE" id="PS51198">
    <property type="entry name" value="UVRD_HELICASE_ATP_BIND"/>
    <property type="match status" value="1"/>
</dbReference>
<dbReference type="AlphaFoldDB" id="A0ABD5Z0X6"/>
<keyword evidence="7 14" id="KW-0067">ATP-binding</keyword>
<proteinExistence type="predicted"/>
<keyword evidence="3" id="KW-0227">DNA damage</keyword>
<dbReference type="PANTHER" id="PTHR11070">
    <property type="entry name" value="UVRD / RECB / PCRA DNA HELICASE FAMILY MEMBER"/>
    <property type="match status" value="1"/>
</dbReference>
<dbReference type="GO" id="GO:0004527">
    <property type="term" value="F:exonuclease activity"/>
    <property type="evidence" value="ECO:0007669"/>
    <property type="project" value="UniProtKB-KW"/>
</dbReference>
<evidence type="ECO:0000256" key="10">
    <source>
        <dbReference type="ARBA" id="ARBA00023235"/>
    </source>
</evidence>
<dbReference type="InterPro" id="IPR038726">
    <property type="entry name" value="PDDEXK_AddAB-type"/>
</dbReference>
<evidence type="ECO:0000256" key="11">
    <source>
        <dbReference type="ARBA" id="ARBA00034617"/>
    </source>
</evidence>
<dbReference type="InterPro" id="IPR014016">
    <property type="entry name" value="UvrD-like_ATP-bd"/>
</dbReference>
<evidence type="ECO:0000313" key="17">
    <source>
        <dbReference type="EMBL" id="MFC7198814.1"/>
    </source>
</evidence>
<evidence type="ECO:0000256" key="4">
    <source>
        <dbReference type="ARBA" id="ARBA00022801"/>
    </source>
</evidence>
<organism evidence="17 18">
    <name type="scientific">Halospeciosus flavus</name>
    <dbReference type="NCBI Taxonomy" id="3032283"/>
    <lineage>
        <taxon>Archaea</taxon>
        <taxon>Methanobacteriati</taxon>
        <taxon>Methanobacteriota</taxon>
        <taxon>Stenosarchaea group</taxon>
        <taxon>Halobacteria</taxon>
        <taxon>Halobacteriales</taxon>
        <taxon>Halobacteriaceae</taxon>
        <taxon>Halospeciosus</taxon>
    </lineage>
</organism>
<accession>A0ABD5Z0X6</accession>
<feature type="domain" description="UvrD-like helicase C-terminal" evidence="16">
    <location>
        <begin position="433"/>
        <end position="728"/>
    </location>
</feature>
<evidence type="ECO:0000259" key="15">
    <source>
        <dbReference type="PROSITE" id="PS51198"/>
    </source>
</evidence>
<name>A0ABD5Z0X6_9EURY</name>
<keyword evidence="18" id="KW-1185">Reference proteome</keyword>
<dbReference type="EC" id="5.6.2.4" evidence="12"/>
<dbReference type="Pfam" id="PF12705">
    <property type="entry name" value="PDDEXK_1"/>
    <property type="match status" value="1"/>
</dbReference>
<evidence type="ECO:0000256" key="14">
    <source>
        <dbReference type="PROSITE-ProRule" id="PRU00560"/>
    </source>
</evidence>
<keyword evidence="6" id="KW-0269">Exonuclease</keyword>
<dbReference type="GO" id="GO:0006281">
    <property type="term" value="P:DNA repair"/>
    <property type="evidence" value="ECO:0007669"/>
    <property type="project" value="UniProtKB-KW"/>
</dbReference>
<feature type="binding site" evidence="14">
    <location>
        <begin position="38"/>
        <end position="45"/>
    </location>
    <ligand>
        <name>ATP</name>
        <dbReference type="ChEBI" id="CHEBI:30616"/>
    </ligand>
</feature>
<dbReference type="Proteomes" id="UP001596447">
    <property type="component" value="Unassembled WGS sequence"/>
</dbReference>
<evidence type="ECO:0000256" key="2">
    <source>
        <dbReference type="ARBA" id="ARBA00022741"/>
    </source>
</evidence>
<evidence type="ECO:0000313" key="18">
    <source>
        <dbReference type="Proteomes" id="UP001596447"/>
    </source>
</evidence>
<evidence type="ECO:0000256" key="9">
    <source>
        <dbReference type="ARBA" id="ARBA00023204"/>
    </source>
</evidence>
<dbReference type="InterPro" id="IPR011604">
    <property type="entry name" value="PDDEXK-like_dom_sf"/>
</dbReference>
<dbReference type="InterPro" id="IPR014017">
    <property type="entry name" value="DNA_helicase_UvrD-like_C"/>
</dbReference>